<evidence type="ECO:0000256" key="1">
    <source>
        <dbReference type="SAM" id="Phobius"/>
    </source>
</evidence>
<reference evidence="2" key="1">
    <citation type="submission" date="2014-11" db="EMBL/GenBank/DDBJ databases">
        <authorList>
            <person name="Amaro Gonzalez C."/>
        </authorList>
    </citation>
    <scope>NUCLEOTIDE SEQUENCE</scope>
</reference>
<protein>
    <submittedName>
        <fullName evidence="2">Uncharacterized protein</fullName>
    </submittedName>
</protein>
<dbReference type="AlphaFoldDB" id="A0A0E9XMG1"/>
<accession>A0A0E9XMG1</accession>
<keyword evidence="1" id="KW-0812">Transmembrane</keyword>
<keyword evidence="1" id="KW-1133">Transmembrane helix</keyword>
<evidence type="ECO:0000313" key="2">
    <source>
        <dbReference type="EMBL" id="JAI03031.1"/>
    </source>
</evidence>
<organism evidence="2">
    <name type="scientific">Anguilla anguilla</name>
    <name type="common">European freshwater eel</name>
    <name type="synonym">Muraena anguilla</name>
    <dbReference type="NCBI Taxonomy" id="7936"/>
    <lineage>
        <taxon>Eukaryota</taxon>
        <taxon>Metazoa</taxon>
        <taxon>Chordata</taxon>
        <taxon>Craniata</taxon>
        <taxon>Vertebrata</taxon>
        <taxon>Euteleostomi</taxon>
        <taxon>Actinopterygii</taxon>
        <taxon>Neopterygii</taxon>
        <taxon>Teleostei</taxon>
        <taxon>Anguilliformes</taxon>
        <taxon>Anguillidae</taxon>
        <taxon>Anguilla</taxon>
    </lineage>
</organism>
<proteinExistence type="predicted"/>
<sequence length="90" mass="10458">MCFLANKYKLKFMKQFFTLFINTTFPGCIIILCIFIIVGLYFNSISKTKTPNTERKKGRESVGTCLYMGFCPMVDTSEEVRTSCCFRMFL</sequence>
<reference evidence="2" key="2">
    <citation type="journal article" date="2015" name="Fish Shellfish Immunol.">
        <title>Early steps in the European eel (Anguilla anguilla)-Vibrio vulnificus interaction in the gills: Role of the RtxA13 toxin.</title>
        <authorList>
            <person name="Callol A."/>
            <person name="Pajuelo D."/>
            <person name="Ebbesson L."/>
            <person name="Teles M."/>
            <person name="MacKenzie S."/>
            <person name="Amaro C."/>
        </authorList>
    </citation>
    <scope>NUCLEOTIDE SEQUENCE</scope>
</reference>
<name>A0A0E9XMG1_ANGAN</name>
<feature type="transmembrane region" description="Helical" evidence="1">
    <location>
        <begin position="16"/>
        <end position="42"/>
    </location>
</feature>
<dbReference type="EMBL" id="GBXM01005547">
    <property type="protein sequence ID" value="JAI03031.1"/>
    <property type="molecule type" value="Transcribed_RNA"/>
</dbReference>
<keyword evidence="1" id="KW-0472">Membrane</keyword>